<dbReference type="Pfam" id="PF07494">
    <property type="entry name" value="Reg_prop"/>
    <property type="match status" value="2"/>
</dbReference>
<organism evidence="9 10">
    <name type="scientific">Flavobacterium jumunjinense</name>
    <dbReference type="NCBI Taxonomy" id="998845"/>
    <lineage>
        <taxon>Bacteria</taxon>
        <taxon>Pseudomonadati</taxon>
        <taxon>Bacteroidota</taxon>
        <taxon>Flavobacteriia</taxon>
        <taxon>Flavobacteriales</taxon>
        <taxon>Flavobacteriaceae</taxon>
        <taxon>Flavobacterium</taxon>
    </lineage>
</organism>
<dbReference type="SUPFAM" id="SSF101898">
    <property type="entry name" value="NHL repeat"/>
    <property type="match status" value="1"/>
</dbReference>
<evidence type="ECO:0000256" key="1">
    <source>
        <dbReference type="ARBA" id="ARBA00000085"/>
    </source>
</evidence>
<dbReference type="Gene3D" id="3.30.565.10">
    <property type="entry name" value="Histidine kinase-like ATPase, C-terminal domain"/>
    <property type="match status" value="1"/>
</dbReference>
<evidence type="ECO:0000313" key="10">
    <source>
        <dbReference type="Proteomes" id="UP001589607"/>
    </source>
</evidence>
<evidence type="ECO:0000256" key="3">
    <source>
        <dbReference type="ARBA" id="ARBA00022679"/>
    </source>
</evidence>
<feature type="coiled-coil region" evidence="6">
    <location>
        <begin position="728"/>
        <end position="755"/>
    </location>
</feature>
<keyword evidence="3" id="KW-0808">Transferase</keyword>
<evidence type="ECO:0000256" key="8">
    <source>
        <dbReference type="SAM" id="SignalP"/>
    </source>
</evidence>
<dbReference type="EC" id="2.7.13.3" evidence="2"/>
<evidence type="ECO:0000313" key="9">
    <source>
        <dbReference type="EMBL" id="MFB9096054.1"/>
    </source>
</evidence>
<protein>
    <recommendedName>
        <fullName evidence="2">histidine kinase</fullName>
        <ecNumber evidence="2">2.7.13.3</ecNumber>
    </recommendedName>
</protein>
<evidence type="ECO:0000256" key="6">
    <source>
        <dbReference type="SAM" id="Coils"/>
    </source>
</evidence>
<keyword evidence="7" id="KW-1133">Transmembrane helix</keyword>
<keyword evidence="10" id="KW-1185">Reference proteome</keyword>
<keyword evidence="4" id="KW-0418">Kinase</keyword>
<keyword evidence="6" id="KW-0175">Coiled coil</keyword>
<evidence type="ECO:0000256" key="2">
    <source>
        <dbReference type="ARBA" id="ARBA00012438"/>
    </source>
</evidence>
<dbReference type="InterPro" id="IPR036890">
    <property type="entry name" value="HATPase_C_sf"/>
</dbReference>
<dbReference type="InterPro" id="IPR050482">
    <property type="entry name" value="Sensor_HK_TwoCompSys"/>
</dbReference>
<comment type="caution">
    <text evidence="9">The sequence shown here is derived from an EMBL/GenBank/DDBJ whole genome shotgun (WGS) entry which is preliminary data.</text>
</comment>
<evidence type="ECO:0000256" key="5">
    <source>
        <dbReference type="ARBA" id="ARBA00023012"/>
    </source>
</evidence>
<keyword evidence="5" id="KW-0902">Two-component regulatory system</keyword>
<dbReference type="EMBL" id="JBHMEY010000013">
    <property type="protein sequence ID" value="MFB9096054.1"/>
    <property type="molecule type" value="Genomic_DNA"/>
</dbReference>
<name>A0ABV5GKY4_9FLAO</name>
<dbReference type="SUPFAM" id="SSF55874">
    <property type="entry name" value="ATPase domain of HSP90 chaperone/DNA topoisomerase II/histidine kinase"/>
    <property type="match status" value="1"/>
</dbReference>
<dbReference type="Gene3D" id="2.130.10.10">
    <property type="entry name" value="YVTN repeat-like/Quinoprotein amine dehydrogenase"/>
    <property type="match status" value="3"/>
</dbReference>
<evidence type="ECO:0000256" key="7">
    <source>
        <dbReference type="SAM" id="Phobius"/>
    </source>
</evidence>
<accession>A0ABV5GKY4</accession>
<dbReference type="SUPFAM" id="SSF63829">
    <property type="entry name" value="Calcium-dependent phosphotriesterase"/>
    <property type="match status" value="1"/>
</dbReference>
<dbReference type="PANTHER" id="PTHR24421:SF10">
    <property type="entry name" value="NITRATE_NITRITE SENSOR PROTEIN NARQ"/>
    <property type="match status" value="1"/>
</dbReference>
<dbReference type="InterPro" id="IPR015943">
    <property type="entry name" value="WD40/YVTN_repeat-like_dom_sf"/>
</dbReference>
<evidence type="ECO:0000256" key="4">
    <source>
        <dbReference type="ARBA" id="ARBA00022777"/>
    </source>
</evidence>
<sequence length="941" mass="109252">MIRLLIQVLLFSFFWSTAQYKTTHYNTSNGLPHDLCYGIIQDNKGYIWLGTDDGLVKFNGKDFKVFQIKEGLLSNYVIDVCEVNDSTFAIASWGGGMQILQKDKIIPYKNQVKSKINKIENLSKYLFAKGTGHKYHFYFKGKENFKETIVSYYLDKTLVPTTSTVVKNIVKPQFEVVDGEIYLFNDALFSNETLKGVFKVISPTQVQPVFPFLKNEYINDIKKIANNSFFAVTNNGVIFFSKDKIISRKTFSFKNSNIRRTSIKNNTMVLVLQENDGKAEKVVVWDIKKNTFFDVTEKELGGKQVSDVFIDKDKNIWISVYGSGVFKLSLESRFQIKSDLQNNNIYDAVTVKSKIFFLTSSKIIGIDTNRNQRDSLLYKESLWKFDDFTKNTLLLKTKESKGSSVVRQIFETNVKISSLEHLVYQDSTMLIKHGDNNILIKKGDKWYKFLFDGAIRRLVKKEDKIYSCTNKGLFIYNLNTLKLEKEITSQNGILNDDIRDVVIDGEKIYIATINGLSIVEKDEIKNYNENIGLLSLNINCLLLDNHGILWLGTQKGFSIFKEEVFYSFYKNAKENSSYIQKIVEDENQQIWLVGNNGSMKIDNKNAFSPVSSPILDINRTENKFSVNVISYDDFEIITEYKINNSEWESLKTDLLDFTKFQYGEYHVVFRTRNTNSNWNYSKKYNITNAAPWYKQWWSYSLITLFISSLLTLILYFRFQHVKERNELLRQTIAYNENLQKELSEVRENVAQDFHDELGNKLAGITVLSGMMIEDEVFKSSVWFKQLFRINKDAQDLYFGIKDFIWSIDSKNDDLSELIFYLKDFGEELFLSSNIEFNSNVDVEKEHVKLPYYWSRQLLLLFKEAMTNTLKYSEATNCSLEVKVSRNKLKITFADNGKGFDITSLKRKNGLINMEKRALKIQGKLEINASKGTKVKFSNRIF</sequence>
<comment type="catalytic activity">
    <reaction evidence="1">
        <text>ATP + protein L-histidine = ADP + protein N-phospho-L-histidine.</text>
        <dbReference type="EC" id="2.7.13.3"/>
    </reaction>
</comment>
<dbReference type="RefSeq" id="WP_236457681.1">
    <property type="nucleotide sequence ID" value="NZ_CBCSGE010000013.1"/>
</dbReference>
<feature type="signal peptide" evidence="8">
    <location>
        <begin position="1"/>
        <end position="20"/>
    </location>
</feature>
<feature type="transmembrane region" description="Helical" evidence="7">
    <location>
        <begin position="696"/>
        <end position="716"/>
    </location>
</feature>
<keyword evidence="7" id="KW-0812">Transmembrane</keyword>
<dbReference type="PANTHER" id="PTHR24421">
    <property type="entry name" value="NITRATE/NITRITE SENSOR PROTEIN NARX-RELATED"/>
    <property type="match status" value="1"/>
</dbReference>
<proteinExistence type="predicted"/>
<keyword evidence="8" id="KW-0732">Signal</keyword>
<reference evidence="9 10" key="1">
    <citation type="submission" date="2024-09" db="EMBL/GenBank/DDBJ databases">
        <authorList>
            <person name="Sun Q."/>
            <person name="Mori K."/>
        </authorList>
    </citation>
    <scope>NUCLEOTIDE SEQUENCE [LARGE SCALE GENOMIC DNA]</scope>
    <source>
        <strain evidence="9 10">CECT 7955</strain>
    </source>
</reference>
<dbReference type="InterPro" id="IPR011110">
    <property type="entry name" value="Reg_prop"/>
</dbReference>
<keyword evidence="7" id="KW-0472">Membrane</keyword>
<gene>
    <name evidence="9" type="ORF">ACFFVF_05965</name>
</gene>
<dbReference type="CDD" id="cd16917">
    <property type="entry name" value="HATPase_UhpB-NarQ-NarX-like"/>
    <property type="match status" value="1"/>
</dbReference>
<dbReference type="Proteomes" id="UP001589607">
    <property type="component" value="Unassembled WGS sequence"/>
</dbReference>
<feature type="chain" id="PRO_5046004730" description="histidine kinase" evidence="8">
    <location>
        <begin position="21"/>
        <end position="941"/>
    </location>
</feature>